<dbReference type="Gene3D" id="3.40.30.10">
    <property type="entry name" value="Glutaredoxin"/>
    <property type="match status" value="1"/>
</dbReference>
<evidence type="ECO:0000256" key="1">
    <source>
        <dbReference type="RuleBase" id="RU364038"/>
    </source>
</evidence>
<evidence type="ECO:0000313" key="3">
    <source>
        <dbReference type="EMBL" id="RCW68541.1"/>
    </source>
</evidence>
<dbReference type="RefSeq" id="WP_114470088.1">
    <property type="nucleotide sequence ID" value="NZ_QPJK01000007.1"/>
</dbReference>
<reference evidence="3 4" key="1">
    <citation type="submission" date="2018-07" db="EMBL/GenBank/DDBJ databases">
        <title>Genomic Encyclopedia of Type Strains, Phase IV (KMG-IV): sequencing the most valuable type-strain genomes for metagenomic binning, comparative biology and taxonomic classification.</title>
        <authorList>
            <person name="Goeker M."/>
        </authorList>
    </citation>
    <scope>NUCLEOTIDE SEQUENCE [LARGE SCALE GENOMIC DNA]</scope>
    <source>
        <strain evidence="3 4">DSM 21634</strain>
    </source>
</reference>
<dbReference type="SUPFAM" id="SSF52833">
    <property type="entry name" value="Thioredoxin-like"/>
    <property type="match status" value="1"/>
</dbReference>
<comment type="subcellular location">
    <subcellularLocation>
        <location evidence="1">Periplasm</location>
    </subcellularLocation>
</comment>
<sequence length="250" mass="26399">MSYAGLLVSTSLFAQGSPLPAPVRAFEQQGVTLFGSFESASGLPAWAASVNGRPLSIYATPDGKHAVVGTMFNAQGQDVDEKALFKLVTDASLKALQNTNWLMDGNPSAPRVAYVFTDPNCPYCNKFWSDARPWVSAGKVQLRHILVGIIKPTSAGKAAALLSQKDPAAALAAYERTLAGTKDKGAKDATLKPLLPIPERIAEQLKANQRLMEQLGLDATPALAWVNAAGNLKTRTGAPASSLIEILGAK</sequence>
<keyword evidence="1" id="KW-0732">Signal</keyword>
<comment type="similarity">
    <text evidence="1">Belongs to the thioredoxin family. DsbC subfamily.</text>
</comment>
<dbReference type="Gene3D" id="3.10.450.70">
    <property type="entry name" value="Disulphide bond isomerase, DsbC/G, N-terminal"/>
    <property type="match status" value="1"/>
</dbReference>
<dbReference type="InterPro" id="IPR051470">
    <property type="entry name" value="Thiol:disulfide_interchange"/>
</dbReference>
<dbReference type="CDD" id="cd03020">
    <property type="entry name" value="DsbA_DsbC_DsbG"/>
    <property type="match status" value="1"/>
</dbReference>
<gene>
    <name evidence="3" type="ORF">DES41_10762</name>
</gene>
<protein>
    <recommendedName>
        <fullName evidence="1">Thiol:disulfide interchange protein</fullName>
    </recommendedName>
</protein>
<evidence type="ECO:0000313" key="4">
    <source>
        <dbReference type="Proteomes" id="UP000252884"/>
    </source>
</evidence>
<comment type="function">
    <text evidence="1">Required for disulfide bond formation in some periplasmic proteins. Acts by transferring its disulfide bond to other proteins and is reduced in the process.</text>
</comment>
<comment type="caution">
    <text evidence="3">The sequence shown here is derived from an EMBL/GenBank/DDBJ whole genome shotgun (WGS) entry which is preliminary data.</text>
</comment>
<name>A0A368XKI5_9BURK</name>
<accession>A0A368XKI5</accession>
<proteinExistence type="inferred from homology"/>
<dbReference type="SUPFAM" id="SSF54423">
    <property type="entry name" value="DsbC/DsbG N-terminal domain-like"/>
    <property type="match status" value="1"/>
</dbReference>
<dbReference type="NCBIfam" id="NF008657">
    <property type="entry name" value="PRK11657.1"/>
    <property type="match status" value="1"/>
</dbReference>
<dbReference type="AlphaFoldDB" id="A0A368XKI5"/>
<dbReference type="InterPro" id="IPR036249">
    <property type="entry name" value="Thioredoxin-like_sf"/>
</dbReference>
<evidence type="ECO:0000259" key="2">
    <source>
        <dbReference type="Pfam" id="PF13098"/>
    </source>
</evidence>
<keyword evidence="1" id="KW-0574">Periplasm</keyword>
<dbReference type="EMBL" id="QPJK01000007">
    <property type="protein sequence ID" value="RCW68541.1"/>
    <property type="molecule type" value="Genomic_DNA"/>
</dbReference>
<dbReference type="PANTHER" id="PTHR35272">
    <property type="entry name" value="THIOL:DISULFIDE INTERCHANGE PROTEIN DSBC-RELATED"/>
    <property type="match status" value="1"/>
</dbReference>
<dbReference type="InterPro" id="IPR033954">
    <property type="entry name" value="DiS-bond_Isoase_DsbC/G"/>
</dbReference>
<dbReference type="InterPro" id="IPR012336">
    <property type="entry name" value="Thioredoxin-like_fold"/>
</dbReference>
<dbReference type="Proteomes" id="UP000252884">
    <property type="component" value="Unassembled WGS sequence"/>
</dbReference>
<dbReference type="Pfam" id="PF13098">
    <property type="entry name" value="Thioredoxin_2"/>
    <property type="match status" value="1"/>
</dbReference>
<keyword evidence="1" id="KW-0676">Redox-active center</keyword>
<organism evidence="3 4">
    <name type="scientific">Pseudorhodoferax soli</name>
    <dbReference type="NCBI Taxonomy" id="545864"/>
    <lineage>
        <taxon>Bacteria</taxon>
        <taxon>Pseudomonadati</taxon>
        <taxon>Pseudomonadota</taxon>
        <taxon>Betaproteobacteria</taxon>
        <taxon>Burkholderiales</taxon>
        <taxon>Comamonadaceae</taxon>
    </lineage>
</organism>
<keyword evidence="4" id="KW-1185">Reference proteome</keyword>
<dbReference type="GO" id="GO:0042597">
    <property type="term" value="C:periplasmic space"/>
    <property type="evidence" value="ECO:0007669"/>
    <property type="project" value="UniProtKB-SubCell"/>
</dbReference>
<feature type="domain" description="Thioredoxin-like fold" evidence="2">
    <location>
        <begin position="110"/>
        <end position="237"/>
    </location>
</feature>
<dbReference type="PANTHER" id="PTHR35272:SF4">
    <property type="entry name" value="THIOL:DISULFIDE INTERCHANGE PROTEIN DSBG"/>
    <property type="match status" value="1"/>
</dbReference>
<dbReference type="InterPro" id="IPR009094">
    <property type="entry name" value="DiS-bond_isomerase_DsbC/G_N_sf"/>
</dbReference>
<dbReference type="OrthoDB" id="5298214at2"/>